<reference evidence="2" key="2">
    <citation type="submission" date="2025-08" db="UniProtKB">
        <authorList>
            <consortium name="Ensembl"/>
        </authorList>
    </citation>
    <scope>IDENTIFICATION</scope>
</reference>
<feature type="transmembrane region" description="Helical" evidence="1">
    <location>
        <begin position="6"/>
        <end position="25"/>
    </location>
</feature>
<keyword evidence="1" id="KW-0812">Transmembrane</keyword>
<keyword evidence="3" id="KW-1185">Reference proteome</keyword>
<keyword evidence="1" id="KW-1133">Transmembrane helix</keyword>
<proteinExistence type="predicted"/>
<dbReference type="Ensembl" id="ENSCINT00000028691.2">
    <property type="protein sequence ID" value="ENSCINP00000028445.2"/>
    <property type="gene ID" value="ENSCING00000016410.2"/>
</dbReference>
<evidence type="ECO:0000256" key="1">
    <source>
        <dbReference type="SAM" id="Phobius"/>
    </source>
</evidence>
<sequence>MLSTFIVVVVVVVVVVLAVVVGLGTKSKIQTLKTSNWMMTSSTKR</sequence>
<dbReference type="AlphaFoldDB" id="F6S453"/>
<dbReference type="HOGENOM" id="CLU_3207345_0_0_1"/>
<protein>
    <submittedName>
        <fullName evidence="2">Uncharacterized protein</fullName>
    </submittedName>
</protein>
<reference evidence="3" key="1">
    <citation type="journal article" date="2002" name="Science">
        <title>The draft genome of Ciona intestinalis: insights into chordate and vertebrate origins.</title>
        <authorList>
            <person name="Dehal P."/>
            <person name="Satou Y."/>
            <person name="Campbell R.K."/>
            <person name="Chapman J."/>
            <person name="Degnan B."/>
            <person name="De Tomaso A."/>
            <person name="Davidson B."/>
            <person name="Di Gregorio A."/>
            <person name="Gelpke M."/>
            <person name="Goodstein D.M."/>
            <person name="Harafuji N."/>
            <person name="Hastings K.E."/>
            <person name="Ho I."/>
            <person name="Hotta K."/>
            <person name="Huang W."/>
            <person name="Kawashima T."/>
            <person name="Lemaire P."/>
            <person name="Martinez D."/>
            <person name="Meinertzhagen I.A."/>
            <person name="Necula S."/>
            <person name="Nonaka M."/>
            <person name="Putnam N."/>
            <person name="Rash S."/>
            <person name="Saiga H."/>
            <person name="Satake M."/>
            <person name="Terry A."/>
            <person name="Yamada L."/>
            <person name="Wang H.G."/>
            <person name="Awazu S."/>
            <person name="Azumi K."/>
            <person name="Boore J."/>
            <person name="Branno M."/>
            <person name="Chin-Bow S."/>
            <person name="DeSantis R."/>
            <person name="Doyle S."/>
            <person name="Francino P."/>
            <person name="Keys D.N."/>
            <person name="Haga S."/>
            <person name="Hayashi H."/>
            <person name="Hino K."/>
            <person name="Imai K.S."/>
            <person name="Inaba K."/>
            <person name="Kano S."/>
            <person name="Kobayashi K."/>
            <person name="Kobayashi M."/>
            <person name="Lee B.I."/>
            <person name="Makabe K.W."/>
            <person name="Manohar C."/>
            <person name="Matassi G."/>
            <person name="Medina M."/>
            <person name="Mochizuki Y."/>
            <person name="Mount S."/>
            <person name="Morishita T."/>
            <person name="Miura S."/>
            <person name="Nakayama A."/>
            <person name="Nishizaka S."/>
            <person name="Nomoto H."/>
            <person name="Ohta F."/>
            <person name="Oishi K."/>
            <person name="Rigoutsos I."/>
            <person name="Sano M."/>
            <person name="Sasaki A."/>
            <person name="Sasakura Y."/>
            <person name="Shoguchi E."/>
            <person name="Shin-i T."/>
            <person name="Spagnuolo A."/>
            <person name="Stainier D."/>
            <person name="Suzuki M.M."/>
            <person name="Tassy O."/>
            <person name="Takatori N."/>
            <person name="Tokuoka M."/>
            <person name="Yagi K."/>
            <person name="Yoshizaki F."/>
            <person name="Wada S."/>
            <person name="Zhang C."/>
            <person name="Hyatt P.D."/>
            <person name="Larimer F."/>
            <person name="Detter C."/>
            <person name="Doggett N."/>
            <person name="Glavina T."/>
            <person name="Hawkins T."/>
            <person name="Richardson P."/>
            <person name="Lucas S."/>
            <person name="Kohara Y."/>
            <person name="Levine M."/>
            <person name="Satoh N."/>
            <person name="Rokhsar D.S."/>
        </authorList>
    </citation>
    <scope>NUCLEOTIDE SEQUENCE [LARGE SCALE GENOMIC DNA]</scope>
</reference>
<accession>F6S453</accession>
<dbReference type="Proteomes" id="UP000008144">
    <property type="component" value="Unassembled WGS sequence"/>
</dbReference>
<organism evidence="2 3">
    <name type="scientific">Ciona intestinalis</name>
    <name type="common">Transparent sea squirt</name>
    <name type="synonym">Ascidia intestinalis</name>
    <dbReference type="NCBI Taxonomy" id="7719"/>
    <lineage>
        <taxon>Eukaryota</taxon>
        <taxon>Metazoa</taxon>
        <taxon>Chordata</taxon>
        <taxon>Tunicata</taxon>
        <taxon>Ascidiacea</taxon>
        <taxon>Phlebobranchia</taxon>
        <taxon>Cionidae</taxon>
        <taxon>Ciona</taxon>
    </lineage>
</organism>
<evidence type="ECO:0000313" key="3">
    <source>
        <dbReference type="Proteomes" id="UP000008144"/>
    </source>
</evidence>
<evidence type="ECO:0000313" key="2">
    <source>
        <dbReference type="Ensembl" id="ENSCINP00000028445.2"/>
    </source>
</evidence>
<dbReference type="InParanoid" id="F6S453"/>
<name>F6S453_CIOIN</name>
<keyword evidence="1" id="KW-0472">Membrane</keyword>
<reference evidence="2" key="3">
    <citation type="submission" date="2025-09" db="UniProtKB">
        <authorList>
            <consortium name="Ensembl"/>
        </authorList>
    </citation>
    <scope>IDENTIFICATION</scope>
</reference>